<accession>A0A9D4S5E9</accession>
<dbReference type="EMBL" id="JAIWYP010000001">
    <property type="protein sequence ID" value="KAH3891178.1"/>
    <property type="molecule type" value="Genomic_DNA"/>
</dbReference>
<dbReference type="InterPro" id="IPR057836">
    <property type="entry name" value="EF-hand_SWAP70_N"/>
</dbReference>
<dbReference type="Proteomes" id="UP000828390">
    <property type="component" value="Unassembled WGS sequence"/>
</dbReference>
<evidence type="ECO:0000256" key="1">
    <source>
        <dbReference type="SAM" id="MobiDB-lite"/>
    </source>
</evidence>
<feature type="compositionally biased region" description="Basic and acidic residues" evidence="1">
    <location>
        <begin position="11"/>
        <end position="24"/>
    </location>
</feature>
<dbReference type="SUPFAM" id="SSF50729">
    <property type="entry name" value="PH domain-like"/>
    <property type="match status" value="1"/>
</dbReference>
<dbReference type="SUPFAM" id="SSF47473">
    <property type="entry name" value="EF-hand"/>
    <property type="match status" value="1"/>
</dbReference>
<dbReference type="InterPro" id="IPR001849">
    <property type="entry name" value="PH_domain"/>
</dbReference>
<dbReference type="PROSITE" id="PS50003">
    <property type="entry name" value="PH_DOMAIN"/>
    <property type="match status" value="1"/>
</dbReference>
<dbReference type="InterPro" id="IPR011993">
    <property type="entry name" value="PH-like_dom_sf"/>
</dbReference>
<evidence type="ECO:0000313" key="3">
    <source>
        <dbReference type="EMBL" id="KAH3891178.1"/>
    </source>
</evidence>
<reference evidence="3" key="1">
    <citation type="journal article" date="2019" name="bioRxiv">
        <title>The Genome of the Zebra Mussel, Dreissena polymorpha: A Resource for Invasive Species Research.</title>
        <authorList>
            <person name="McCartney M.A."/>
            <person name="Auch B."/>
            <person name="Kono T."/>
            <person name="Mallez S."/>
            <person name="Zhang Y."/>
            <person name="Obille A."/>
            <person name="Becker A."/>
            <person name="Abrahante J.E."/>
            <person name="Garbe J."/>
            <person name="Badalamenti J.P."/>
            <person name="Herman A."/>
            <person name="Mangelson H."/>
            <person name="Liachko I."/>
            <person name="Sullivan S."/>
            <person name="Sone E.D."/>
            <person name="Koren S."/>
            <person name="Silverstein K.A.T."/>
            <person name="Beckman K.B."/>
            <person name="Gohl D.M."/>
        </authorList>
    </citation>
    <scope>NUCLEOTIDE SEQUENCE</scope>
    <source>
        <strain evidence="3">Duluth1</strain>
        <tissue evidence="3">Whole animal</tissue>
    </source>
</reference>
<keyword evidence="4" id="KW-1185">Reference proteome</keyword>
<comment type="caution">
    <text evidence="3">The sequence shown here is derived from an EMBL/GenBank/DDBJ whole genome shotgun (WGS) entry which is preliminary data.</text>
</comment>
<protein>
    <recommendedName>
        <fullName evidence="2">PH domain-containing protein</fullName>
    </recommendedName>
</protein>
<reference evidence="3" key="2">
    <citation type="submission" date="2020-11" db="EMBL/GenBank/DDBJ databases">
        <authorList>
            <person name="McCartney M.A."/>
            <person name="Auch B."/>
            <person name="Kono T."/>
            <person name="Mallez S."/>
            <person name="Becker A."/>
            <person name="Gohl D.M."/>
            <person name="Silverstein K.A.T."/>
            <person name="Koren S."/>
            <person name="Bechman K.B."/>
            <person name="Herman A."/>
            <person name="Abrahante J.E."/>
            <person name="Garbe J."/>
        </authorList>
    </citation>
    <scope>NUCLEOTIDE SEQUENCE</scope>
    <source>
        <strain evidence="3">Duluth1</strain>
        <tissue evidence="3">Whole animal</tissue>
    </source>
</reference>
<sequence>MALFRATIRRGGGETSDHEHPVDMEDSPKVAAQELKKAIWHAFNMLDVTNTGVVHVSQLRVITASIGMKFGINKAEEFLNHDEVTEMDFSTYFEIVRVKLINDETNTMRDTSHAVQYDAIKICWRFCDFERTHKSVAVTTEHCFVLWRLFNFLSETDDNEDAIIPVMLHPEEAALVFRGFLDTTGQKAKEHIVESFIRDSADKCVTYSQFLDLFEKEFIQGLTIKHVSDGLNQLSEKYLTNILMKGMIHKRGYKHKSWKDRWLVLTPIQLRYYVNSQEKLIKGSITFDDSCKIRVQQDRPTSKQNRFILETSKKPYEMSAADVKTKNEWVAALEEAIGRVGKDPHIQREATRARCCARRQRRQQTADEERRRQEETEFLNRRLQELDEEKKARVFKMI</sequence>
<feature type="domain" description="PH" evidence="2">
    <location>
        <begin position="241"/>
        <end position="338"/>
    </location>
</feature>
<name>A0A9D4S5E9_DREPO</name>
<organism evidence="3 4">
    <name type="scientific">Dreissena polymorpha</name>
    <name type="common">Zebra mussel</name>
    <name type="synonym">Mytilus polymorpha</name>
    <dbReference type="NCBI Taxonomy" id="45954"/>
    <lineage>
        <taxon>Eukaryota</taxon>
        <taxon>Metazoa</taxon>
        <taxon>Spiralia</taxon>
        <taxon>Lophotrochozoa</taxon>
        <taxon>Mollusca</taxon>
        <taxon>Bivalvia</taxon>
        <taxon>Autobranchia</taxon>
        <taxon>Heteroconchia</taxon>
        <taxon>Euheterodonta</taxon>
        <taxon>Imparidentia</taxon>
        <taxon>Neoheterodontei</taxon>
        <taxon>Myida</taxon>
        <taxon>Dreissenoidea</taxon>
        <taxon>Dreissenidae</taxon>
        <taxon>Dreissena</taxon>
    </lineage>
</organism>
<proteinExistence type="predicted"/>
<dbReference type="Gene3D" id="2.30.29.30">
    <property type="entry name" value="Pleckstrin-homology domain (PH domain)/Phosphotyrosine-binding domain (PTB)"/>
    <property type="match status" value="1"/>
</dbReference>
<evidence type="ECO:0000313" key="4">
    <source>
        <dbReference type="Proteomes" id="UP000828390"/>
    </source>
</evidence>
<dbReference type="Pfam" id="PF00169">
    <property type="entry name" value="PH"/>
    <property type="match status" value="1"/>
</dbReference>
<evidence type="ECO:0000259" key="2">
    <source>
        <dbReference type="PROSITE" id="PS50003"/>
    </source>
</evidence>
<dbReference type="PANTHER" id="PTHR14383:SF5">
    <property type="entry name" value="RUN DOMAIN-CONTAINING PROTEIN"/>
    <property type="match status" value="1"/>
</dbReference>
<dbReference type="AlphaFoldDB" id="A0A9D4S5E9"/>
<dbReference type="Pfam" id="PF25530">
    <property type="entry name" value="EF-hand_SWAP70_N"/>
    <property type="match status" value="1"/>
</dbReference>
<dbReference type="SMART" id="SM00233">
    <property type="entry name" value="PH"/>
    <property type="match status" value="1"/>
</dbReference>
<gene>
    <name evidence="3" type="ORF">DPMN_015267</name>
</gene>
<dbReference type="PANTHER" id="PTHR14383">
    <property type="entry name" value="SWAP-70 RECOMBINASE"/>
    <property type="match status" value="1"/>
</dbReference>
<feature type="region of interest" description="Disordered" evidence="1">
    <location>
        <begin position="1"/>
        <end position="24"/>
    </location>
</feature>
<dbReference type="InterPro" id="IPR011992">
    <property type="entry name" value="EF-hand-dom_pair"/>
</dbReference>